<evidence type="ECO:0000256" key="1">
    <source>
        <dbReference type="SAM" id="SignalP"/>
    </source>
</evidence>
<gene>
    <name evidence="2" type="ORF">PAUR_a1615</name>
</gene>
<name>A0ABR9EAT6_9GAMM</name>
<organism evidence="2 3">
    <name type="scientific">Pseudoalteromonas aurantia 208</name>
    <dbReference type="NCBI Taxonomy" id="1314867"/>
    <lineage>
        <taxon>Bacteria</taxon>
        <taxon>Pseudomonadati</taxon>
        <taxon>Pseudomonadota</taxon>
        <taxon>Gammaproteobacteria</taxon>
        <taxon>Alteromonadales</taxon>
        <taxon>Pseudoalteromonadaceae</taxon>
        <taxon>Pseudoalteromonas</taxon>
    </lineage>
</organism>
<evidence type="ECO:0000313" key="2">
    <source>
        <dbReference type="EMBL" id="MBE0368093.1"/>
    </source>
</evidence>
<accession>A0ABR9EAT6</accession>
<dbReference type="EMBL" id="AQGV01000012">
    <property type="protein sequence ID" value="MBE0368093.1"/>
    <property type="molecule type" value="Genomic_DNA"/>
</dbReference>
<protein>
    <submittedName>
        <fullName evidence="2">Uncharacterized protein</fullName>
    </submittedName>
</protein>
<keyword evidence="1" id="KW-0732">Signal</keyword>
<proteinExistence type="predicted"/>
<keyword evidence="3" id="KW-1185">Reference proteome</keyword>
<comment type="caution">
    <text evidence="2">The sequence shown here is derived from an EMBL/GenBank/DDBJ whole genome shotgun (WGS) entry which is preliminary data.</text>
</comment>
<sequence>MFQKLNTATAVLATALTLLHSGSAAASDNKITNIKVDGDTVHFSTSHAKSHTLPNCVTSGNSQQWTLSLTSAAGKASYTLLVAAMTDNRSVAVTSANDCADSTGYERAQSIEVGNASQQSSGKMMTLYQGDGVTKVGAILDYGYDNSRGGSVFTILQDEGNSVFHEIAPYTNVRKSNSFYYEDASCTGEVRVKQSELQYYYYSSEYNSGRFFMIEPKGRMIARYYKSTDGQCHRMGQWEALSMAPVEPATPQRYCGVAICQIKTE</sequence>
<reference evidence="2 3" key="1">
    <citation type="submission" date="2015-03" db="EMBL/GenBank/DDBJ databases">
        <title>Genome sequence of Pseudoalteromonas aurantia.</title>
        <authorList>
            <person name="Xie B.-B."/>
            <person name="Rong J.-C."/>
            <person name="Qin Q.-L."/>
            <person name="Zhang Y.-Z."/>
        </authorList>
    </citation>
    <scope>NUCLEOTIDE SEQUENCE [LARGE SCALE GENOMIC DNA]</scope>
    <source>
        <strain evidence="2 3">208</strain>
    </source>
</reference>
<dbReference type="Proteomes" id="UP000615755">
    <property type="component" value="Unassembled WGS sequence"/>
</dbReference>
<dbReference type="RefSeq" id="WP_192507425.1">
    <property type="nucleotide sequence ID" value="NZ_AQGV01000012.1"/>
</dbReference>
<evidence type="ECO:0000313" key="3">
    <source>
        <dbReference type="Proteomes" id="UP000615755"/>
    </source>
</evidence>
<feature type="chain" id="PRO_5047092097" evidence="1">
    <location>
        <begin position="27"/>
        <end position="265"/>
    </location>
</feature>
<feature type="signal peptide" evidence="1">
    <location>
        <begin position="1"/>
        <end position="26"/>
    </location>
</feature>